<feature type="site" description="Transition state stabilizer" evidence="7">
    <location>
        <position position="89"/>
    </location>
</feature>
<dbReference type="EC" id="3.4.19.12" evidence="8"/>
<dbReference type="GO" id="GO:0005737">
    <property type="term" value="C:cytoplasm"/>
    <property type="evidence" value="ECO:0007669"/>
    <property type="project" value="TreeGrafter"/>
</dbReference>
<dbReference type="Gene3D" id="3.40.532.10">
    <property type="entry name" value="Peptidase C12, ubiquitin carboxyl-terminal hydrolase"/>
    <property type="match status" value="1"/>
</dbReference>
<keyword evidence="6 7" id="KW-0788">Thiol protease</keyword>
<proteinExistence type="inferred from homology"/>
<comment type="similarity">
    <text evidence="2 7 8">Belongs to the peptidase C12 family.</text>
</comment>
<gene>
    <name evidence="10" type="ORF">NEOLEDRAFT_174407</name>
</gene>
<reference evidence="10 11" key="1">
    <citation type="journal article" date="2016" name="Mol. Biol. Evol.">
        <title>Comparative Genomics of Early-Diverging Mushroom-Forming Fungi Provides Insights into the Origins of Lignocellulose Decay Capabilities.</title>
        <authorList>
            <person name="Nagy L.G."/>
            <person name="Riley R."/>
            <person name="Tritt A."/>
            <person name="Adam C."/>
            <person name="Daum C."/>
            <person name="Floudas D."/>
            <person name="Sun H."/>
            <person name="Yadav J.S."/>
            <person name="Pangilinan J."/>
            <person name="Larsson K.H."/>
            <person name="Matsuura K."/>
            <person name="Barry K."/>
            <person name="Labutti K."/>
            <person name="Kuo R."/>
            <person name="Ohm R.A."/>
            <person name="Bhattacharya S.S."/>
            <person name="Shirouzu T."/>
            <person name="Yoshinaga Y."/>
            <person name="Martin F.M."/>
            <person name="Grigoriev I.V."/>
            <person name="Hibbett D.S."/>
        </authorList>
    </citation>
    <scope>NUCLEOTIDE SEQUENCE [LARGE SCALE GENOMIC DNA]</scope>
    <source>
        <strain evidence="10 11">HHB14362 ss-1</strain>
    </source>
</reference>
<keyword evidence="3 7" id="KW-0645">Protease</keyword>
<organism evidence="10 11">
    <name type="scientific">Neolentinus lepideus HHB14362 ss-1</name>
    <dbReference type="NCBI Taxonomy" id="1314782"/>
    <lineage>
        <taxon>Eukaryota</taxon>
        <taxon>Fungi</taxon>
        <taxon>Dikarya</taxon>
        <taxon>Basidiomycota</taxon>
        <taxon>Agaricomycotina</taxon>
        <taxon>Agaricomycetes</taxon>
        <taxon>Gloeophyllales</taxon>
        <taxon>Gloeophyllaceae</taxon>
        <taxon>Neolentinus</taxon>
    </lineage>
</organism>
<dbReference type="STRING" id="1314782.A0A165MHA4"/>
<dbReference type="Proteomes" id="UP000076761">
    <property type="component" value="Unassembled WGS sequence"/>
</dbReference>
<dbReference type="GO" id="GO:0006511">
    <property type="term" value="P:ubiquitin-dependent protein catabolic process"/>
    <property type="evidence" value="ECO:0007669"/>
    <property type="project" value="UniProtKB-UniRule"/>
</dbReference>
<keyword evidence="11" id="KW-1185">Reference proteome</keyword>
<dbReference type="CDD" id="cd09616">
    <property type="entry name" value="Peptidase_C12_UCH_L1_L3"/>
    <property type="match status" value="1"/>
</dbReference>
<keyword evidence="4 7" id="KW-0833">Ubl conjugation pathway</keyword>
<evidence type="ECO:0000256" key="1">
    <source>
        <dbReference type="ARBA" id="ARBA00000707"/>
    </source>
</evidence>
<dbReference type="InParanoid" id="A0A165MHA4"/>
<dbReference type="InterPro" id="IPR036959">
    <property type="entry name" value="Peptidase_C12_UCH_sf"/>
</dbReference>
<feature type="domain" description="UCH catalytic" evidence="9">
    <location>
        <begin position="4"/>
        <end position="239"/>
    </location>
</feature>
<name>A0A165MHA4_9AGAM</name>
<evidence type="ECO:0000313" key="11">
    <source>
        <dbReference type="Proteomes" id="UP000076761"/>
    </source>
</evidence>
<evidence type="ECO:0000256" key="2">
    <source>
        <dbReference type="ARBA" id="ARBA00009326"/>
    </source>
</evidence>
<protein>
    <recommendedName>
        <fullName evidence="8">Ubiquitin carboxyl-terminal hydrolase</fullName>
        <ecNumber evidence="8">3.4.19.12</ecNumber>
    </recommendedName>
</protein>
<dbReference type="PANTHER" id="PTHR10589">
    <property type="entry name" value="UBIQUITIN CARBOXYL-TERMINAL HYDROLASE"/>
    <property type="match status" value="1"/>
</dbReference>
<evidence type="ECO:0000256" key="4">
    <source>
        <dbReference type="ARBA" id="ARBA00022786"/>
    </source>
</evidence>
<sequence>MASRWIPLESNPEVLNTWATAAGLVTSQFEFSDVYGLDPELLAMVPKPVKAIIMCFPITEEYERKRREEDEELKNKESELDPTILFIKQTIGNACGTMALIHALANSDIVLKPESPLATFIGQCQDKTPEERAHLLETTPVFASIHASTASAGQSASPPSDADVNLHYTCFVEAPTKVSRESEVPGQGGQRLVELDGRRVGPVDRGLCEDLLTDVANFIKERYISQSSSMQFSVMSLGPPQ</sequence>
<dbReference type="SUPFAM" id="SSF54001">
    <property type="entry name" value="Cysteine proteinases"/>
    <property type="match status" value="1"/>
</dbReference>
<keyword evidence="5 7" id="KW-0378">Hydrolase</keyword>
<dbReference type="Pfam" id="PF01088">
    <property type="entry name" value="Peptidase_C12"/>
    <property type="match status" value="1"/>
</dbReference>
<comment type="catalytic activity">
    <reaction evidence="1 7 8">
        <text>Thiol-dependent hydrolysis of ester, thioester, amide, peptide and isopeptide bonds formed by the C-terminal Gly of ubiquitin (a 76-residue protein attached to proteins as an intracellular targeting signal).</text>
        <dbReference type="EC" id="3.4.19.12"/>
    </reaction>
</comment>
<evidence type="ECO:0000256" key="8">
    <source>
        <dbReference type="RuleBase" id="RU361215"/>
    </source>
</evidence>
<feature type="site" description="Important for enzyme activity" evidence="7">
    <location>
        <position position="196"/>
    </location>
</feature>
<dbReference type="PANTHER" id="PTHR10589:SF17">
    <property type="entry name" value="UBIQUITIN CARBOXYL-TERMINAL HYDROLASE"/>
    <property type="match status" value="1"/>
</dbReference>
<evidence type="ECO:0000256" key="5">
    <source>
        <dbReference type="ARBA" id="ARBA00022801"/>
    </source>
</evidence>
<evidence type="ECO:0000256" key="7">
    <source>
        <dbReference type="PROSITE-ProRule" id="PRU01393"/>
    </source>
</evidence>
<feature type="active site" description="Proton donor" evidence="7">
    <location>
        <position position="167"/>
    </location>
</feature>
<dbReference type="GO" id="GO:0004843">
    <property type="term" value="F:cysteine-type deubiquitinase activity"/>
    <property type="evidence" value="ECO:0007669"/>
    <property type="project" value="UniProtKB-UniRule"/>
</dbReference>
<evidence type="ECO:0000313" key="10">
    <source>
        <dbReference type="EMBL" id="KZT18332.1"/>
    </source>
</evidence>
<dbReference type="PRINTS" id="PR00707">
    <property type="entry name" value="UBCTHYDRLASE"/>
</dbReference>
<dbReference type="PROSITE" id="PS52048">
    <property type="entry name" value="UCH_DOMAIN"/>
    <property type="match status" value="1"/>
</dbReference>
<evidence type="ECO:0000256" key="6">
    <source>
        <dbReference type="ARBA" id="ARBA00022807"/>
    </source>
</evidence>
<dbReference type="InterPro" id="IPR038765">
    <property type="entry name" value="Papain-like_cys_pep_sf"/>
</dbReference>
<dbReference type="GO" id="GO:0016579">
    <property type="term" value="P:protein deubiquitination"/>
    <property type="evidence" value="ECO:0007669"/>
    <property type="project" value="TreeGrafter"/>
</dbReference>
<dbReference type="OrthoDB" id="427186at2759"/>
<dbReference type="PROSITE" id="PS00140">
    <property type="entry name" value="UCH_1"/>
    <property type="match status" value="1"/>
</dbReference>
<dbReference type="FunFam" id="3.40.532.10:FF:000006">
    <property type="entry name" value="Ubiquitin carboxyl-terminal hydrolase"/>
    <property type="match status" value="1"/>
</dbReference>
<dbReference type="InterPro" id="IPR001578">
    <property type="entry name" value="Peptidase_C12_UCH"/>
</dbReference>
<feature type="active site" description="Nucleophile" evidence="7">
    <location>
        <position position="95"/>
    </location>
</feature>
<dbReference type="InterPro" id="IPR057254">
    <property type="entry name" value="UCH_AS"/>
</dbReference>
<dbReference type="EMBL" id="KV425689">
    <property type="protein sequence ID" value="KZT18332.1"/>
    <property type="molecule type" value="Genomic_DNA"/>
</dbReference>
<accession>A0A165MHA4</accession>
<evidence type="ECO:0000259" key="9">
    <source>
        <dbReference type="PROSITE" id="PS52048"/>
    </source>
</evidence>
<dbReference type="AlphaFoldDB" id="A0A165MHA4"/>
<evidence type="ECO:0000256" key="3">
    <source>
        <dbReference type="ARBA" id="ARBA00022670"/>
    </source>
</evidence>